<dbReference type="Pfam" id="PF00899">
    <property type="entry name" value="ThiF"/>
    <property type="match status" value="1"/>
</dbReference>
<feature type="compositionally biased region" description="Basic residues" evidence="1">
    <location>
        <begin position="269"/>
        <end position="278"/>
    </location>
</feature>
<feature type="region of interest" description="Disordered" evidence="1">
    <location>
        <begin position="261"/>
        <end position="285"/>
    </location>
</feature>
<organism evidence="3 4">
    <name type="scientific">Deinococcus multiflagellatus</name>
    <dbReference type="NCBI Taxonomy" id="1656887"/>
    <lineage>
        <taxon>Bacteria</taxon>
        <taxon>Thermotogati</taxon>
        <taxon>Deinococcota</taxon>
        <taxon>Deinococci</taxon>
        <taxon>Deinococcales</taxon>
        <taxon>Deinococcaceae</taxon>
        <taxon>Deinococcus</taxon>
    </lineage>
</organism>
<accession>A0ABW1ZTZ0</accession>
<proteinExistence type="predicted"/>
<keyword evidence="4" id="KW-1185">Reference proteome</keyword>
<protein>
    <submittedName>
        <fullName evidence="3">PRTRC system ThiF family protein</fullName>
    </submittedName>
</protein>
<sequence length="285" mass="30570">MNHHLKFDPFTLLHVTVVGAGGTGSHLVVLLTELHKCIQALGGQGLMVTVFDPDEVSETNVLRQNYHRQDIGRNKAVTLVSRINLACGTGWLARPSIYTGSELVVRGQYSAATPHILFTCTDQNAARRQIGAAFGRSGKGYWIDTGNTRTTGQVLLSEPTSKEPHLPSPLKEYGELLADDDQDAPSCSALEALTRQDLMVNREVAVKAAGLLWRLLRNGAVNHRGLIVNVQDGITLPKPIEAGMVPAYAAPPVGLIPVEVPPPAPVPAPKRRASRRRATPPGAAA</sequence>
<name>A0ABW1ZTZ0_9DEIO</name>
<evidence type="ECO:0000259" key="2">
    <source>
        <dbReference type="Pfam" id="PF00899"/>
    </source>
</evidence>
<dbReference type="InterPro" id="IPR022500">
    <property type="entry name" value="PRTRC_ThiF"/>
</dbReference>
<dbReference type="NCBIfam" id="TIGR03736">
    <property type="entry name" value="PRTRC_ThiF"/>
    <property type="match status" value="1"/>
</dbReference>
<evidence type="ECO:0000313" key="3">
    <source>
        <dbReference type="EMBL" id="MFC6663816.1"/>
    </source>
</evidence>
<dbReference type="InterPro" id="IPR000594">
    <property type="entry name" value="ThiF_NAD_FAD-bd"/>
</dbReference>
<comment type="caution">
    <text evidence="3">The sequence shown here is derived from an EMBL/GenBank/DDBJ whole genome shotgun (WGS) entry which is preliminary data.</text>
</comment>
<evidence type="ECO:0000313" key="4">
    <source>
        <dbReference type="Proteomes" id="UP001596317"/>
    </source>
</evidence>
<reference evidence="4" key="1">
    <citation type="journal article" date="2019" name="Int. J. Syst. Evol. Microbiol.">
        <title>The Global Catalogue of Microorganisms (GCM) 10K type strain sequencing project: providing services to taxonomists for standard genome sequencing and annotation.</title>
        <authorList>
            <consortium name="The Broad Institute Genomics Platform"/>
            <consortium name="The Broad Institute Genome Sequencing Center for Infectious Disease"/>
            <person name="Wu L."/>
            <person name="Ma J."/>
        </authorList>
    </citation>
    <scope>NUCLEOTIDE SEQUENCE [LARGE SCALE GENOMIC DNA]</scope>
    <source>
        <strain evidence="4">CCUG 63830</strain>
    </source>
</reference>
<dbReference type="SUPFAM" id="SSF69572">
    <property type="entry name" value="Activating enzymes of the ubiquitin-like proteins"/>
    <property type="match status" value="1"/>
</dbReference>
<dbReference type="RefSeq" id="WP_224609916.1">
    <property type="nucleotide sequence ID" value="NZ_JAIQXV010000012.1"/>
</dbReference>
<dbReference type="EMBL" id="JBHSWB010000004">
    <property type="protein sequence ID" value="MFC6663816.1"/>
    <property type="molecule type" value="Genomic_DNA"/>
</dbReference>
<dbReference type="InterPro" id="IPR035985">
    <property type="entry name" value="Ubiquitin-activating_enz"/>
</dbReference>
<feature type="domain" description="THIF-type NAD/FAD binding fold" evidence="2">
    <location>
        <begin position="14"/>
        <end position="160"/>
    </location>
</feature>
<gene>
    <name evidence="3" type="ORF">ACFP90_27875</name>
</gene>
<evidence type="ECO:0000256" key="1">
    <source>
        <dbReference type="SAM" id="MobiDB-lite"/>
    </source>
</evidence>
<dbReference type="Gene3D" id="3.40.50.720">
    <property type="entry name" value="NAD(P)-binding Rossmann-like Domain"/>
    <property type="match status" value="1"/>
</dbReference>
<dbReference type="Proteomes" id="UP001596317">
    <property type="component" value="Unassembled WGS sequence"/>
</dbReference>